<feature type="repeat" description="WD" evidence="2">
    <location>
        <begin position="1929"/>
        <end position="1971"/>
    </location>
</feature>
<name>K2PCH2_TRYCR</name>
<evidence type="ECO:0000313" key="6">
    <source>
        <dbReference type="Proteomes" id="UP000007350"/>
    </source>
</evidence>
<organism evidence="5 6">
    <name type="scientific">Trypanosoma cruzi marinkellei</name>
    <dbReference type="NCBI Taxonomy" id="85056"/>
    <lineage>
        <taxon>Eukaryota</taxon>
        <taxon>Discoba</taxon>
        <taxon>Euglenozoa</taxon>
        <taxon>Kinetoplastea</taxon>
        <taxon>Metakinetoplastina</taxon>
        <taxon>Trypanosomatida</taxon>
        <taxon>Trypanosomatidae</taxon>
        <taxon>Trypanosoma</taxon>
        <taxon>Schizotrypanum</taxon>
    </lineage>
</organism>
<feature type="region of interest" description="Disordered" evidence="3">
    <location>
        <begin position="2163"/>
        <end position="2255"/>
    </location>
</feature>
<feature type="compositionally biased region" description="Basic and acidic residues" evidence="3">
    <location>
        <begin position="170"/>
        <end position="191"/>
    </location>
</feature>
<dbReference type="GO" id="GO:0070034">
    <property type="term" value="F:telomerase RNA binding"/>
    <property type="evidence" value="ECO:0007669"/>
    <property type="project" value="TreeGrafter"/>
</dbReference>
<reference evidence="5 6" key="1">
    <citation type="journal article" date="2012" name="BMC Genomics">
        <title>Comparative genomic analysis of human infective Trypanosoma cruzi lineages with the bat-restricted subspecies T. cruzi marinkellei.</title>
        <authorList>
            <person name="Franzen O."/>
            <person name="Talavera-Lopez C."/>
            <person name="Ochaya S."/>
            <person name="Butler C.E."/>
            <person name="Messenger L.A."/>
            <person name="Lewis M.D."/>
            <person name="Llewellyn M.S."/>
            <person name="Marinkelle C.J."/>
            <person name="Tyler K.M."/>
            <person name="Miles M.A."/>
            <person name="Andersson B."/>
        </authorList>
    </citation>
    <scope>NUCLEOTIDE SEQUENCE [LARGE SCALE GENOMIC DNA]</scope>
    <source>
        <strain evidence="5 6">B7</strain>
    </source>
</reference>
<dbReference type="PANTHER" id="PTHR44791">
    <property type="entry name" value="TELOMERASE PROTEIN COMPONENT 1 TEP1"/>
    <property type="match status" value="1"/>
</dbReference>
<dbReference type="Pfam" id="PF24883">
    <property type="entry name" value="NPHP3_N"/>
    <property type="match status" value="1"/>
</dbReference>
<comment type="caution">
    <text evidence="5">The sequence shown here is derived from an EMBL/GenBank/DDBJ whole genome shotgun (WGS) entry which is preliminary data.</text>
</comment>
<keyword evidence="1" id="KW-0677">Repeat</keyword>
<dbReference type="SMART" id="SM00320">
    <property type="entry name" value="WD40"/>
    <property type="match status" value="9"/>
</dbReference>
<dbReference type="PROSITE" id="PS50988">
    <property type="entry name" value="TROVE"/>
    <property type="match status" value="1"/>
</dbReference>
<dbReference type="EMBL" id="AHKC01005049">
    <property type="protein sequence ID" value="EKF38762.1"/>
    <property type="molecule type" value="Genomic_DNA"/>
</dbReference>
<feature type="region of interest" description="Disordered" evidence="3">
    <location>
        <begin position="165"/>
        <end position="191"/>
    </location>
</feature>
<gene>
    <name evidence="5" type="ORF">MOQ_001024</name>
</gene>
<evidence type="ECO:0000256" key="2">
    <source>
        <dbReference type="PROSITE-ProRule" id="PRU00221"/>
    </source>
</evidence>
<dbReference type="InterPro" id="IPR056884">
    <property type="entry name" value="NPHP3-like_N"/>
</dbReference>
<dbReference type="GO" id="GO:0005697">
    <property type="term" value="C:telomerase holoenzyme complex"/>
    <property type="evidence" value="ECO:0007669"/>
    <property type="project" value="TreeGrafter"/>
</dbReference>
<feature type="region of interest" description="Disordered" evidence="3">
    <location>
        <begin position="2533"/>
        <end position="2567"/>
    </location>
</feature>
<dbReference type="PANTHER" id="PTHR44791:SF1">
    <property type="entry name" value="TELOMERASE PROTEIN COMPONENT 1"/>
    <property type="match status" value="1"/>
</dbReference>
<dbReference type="GO" id="GO:0000722">
    <property type="term" value="P:telomere maintenance via recombination"/>
    <property type="evidence" value="ECO:0007669"/>
    <property type="project" value="TreeGrafter"/>
</dbReference>
<feature type="repeat" description="WD" evidence="2">
    <location>
        <begin position="1693"/>
        <end position="1735"/>
    </location>
</feature>
<dbReference type="GO" id="GO:0003720">
    <property type="term" value="F:telomerase activity"/>
    <property type="evidence" value="ECO:0007669"/>
    <property type="project" value="TreeGrafter"/>
</dbReference>
<evidence type="ECO:0000313" key="5">
    <source>
        <dbReference type="EMBL" id="EKF38762.1"/>
    </source>
</evidence>
<sequence>MHDVEHRRKTMGGYATDGDDDDEENHSTMSLVVVGDLAAELREEKDELIGCVSASLMQEVNFTARYRKKDMSKSDEYKNAKRIAFLVHAISLEDGEFVLKLALYVRRELYIRYTAALLVALCAYEPNCQPFLKCYMWHIICLPSDWLNIANIAMQRPHLSLALEANNNDDDSRSTTKTSTVKEQKGGKERSLPNALRRALVETFSMFDDHSLSKYNSERSVKRFYRRKRLVAEEWEKCGGTTLVRPLTMKDYIRRLHISQPAYVVSCILGKRYPDTEEEFKERGLDEGGKRTFDPAFRGRRMRLPIAQVWEVQISLRGNKGNVWDDMVAKNQLPFMATLRNLRNIIYQGCSEATHVAIIRRLISEEQVIASRQFPYQFLRAYEAVENINDVRRNFLKNFGGSHRNSRYLSSSRTEVVKMLKKRYMGALERSTEISMRRNITPIRGMSVVIIDTDTNLLIPSHGARSKMEEAAMLAVGLKYACEHCVLLVALRDSYRVIDWDFRNTGNMLQHVKMIRKICYKAWSLDTPLSSTESKGSSEVFPYAYLDDLIERRMNIQSIVVMGSKHSCYSGKNDAPSLGDLPDYLRRIRRTCNEDLLFLSLRAFTETDEKAELRYCHKNDVLLTGFSDAVLRFVAERNSGGARRYIERLDEVYDVNRMTVRPGHMYEGELRALKRMVILEKERCAHKGSCTAESLLGEEGGITDTQIISASGIAMTASAPRRQSPTPPLLPPLPTLQPTTRKTPDASPLTPAGPVTPIRFLTPERGFLPTYRECRFFISSTFVDMNSERNALVLEVFPRLRRWAAEERLYVNIVEVDLRWGITEDASSSDLSLSVCLNEVSRCSPFFLGVLGSRYGYCPPTLYHRVDEDVDAEDFTWLQQFPHENPERMSVTEMEMRHAMFTSARRTGRQAPWTMAFFVRDHSALMGSLPADDQEAYAPDTPTTMQSIAKLSSHLKAQGVPMIPYNATGMRPRSDVFFATSMNLTKKSALHVPLDMTDFSRKAFVALKSIVLQYCGRPDDASESVRDLKDYGDQEQQKKIYRDGNVKGKEVRGTLYEEECMEQVSFTTTLLNKFVPPHGLMEKLSFFALTGRLPTDAPSPAVVDATSMNTFYPTADSNAANFTGAYDASNHDKSSNVLLLQGSEGNGFSSVSAAVASNLVHMENSGILVVYFACQASDGSLRRLVYYLVFSLVYRLRLQEDFCVHESDSVTTLLQLLSRVYAAARKKSNICIILDGMEKSSYAAEILSNLGWIVLSGNTSGIRFIVTTTFSSPFATALKLRVPPALSITLPDLNMSERAELVRRHLASYGKRLQESFRVNELKILLRKQNANQASYLTYAITYLRLFSSFDTLRADIAKLPSTLLQLHTETYKKLEERFGVETCRTVLVSLYLSQNLSGLKEYNLYHLVSNVAKASRLVALLTGTCLRVARKRVLISNASFEASIAARYIPSSSNVMDAYANMLAAELYFRPLSTDVSRYEIRESIRVAMDPIKRGLREKCVFRPERYRPSQLLALLHFALRAKEYDAFATIASYVTFIEYLLVNATYLQRFMNVLLQASAANSLLSRQLQSIIDFMQSEYHVLMDRPKLLRQCIRNQPGYKKIFHGLDCNSGNTNTDDMSGNSIGAGCKPGTWINWLNSSQHGEEGRTLAFPTTEPLLCVALSDDGKFMAVGGEDLMVRVVPIGALDQISASLKHMASVTAIAFFPSRSHILLTGCRRGILRVWSLEDNSLLQQGMIENTRCISSLACHPTKSIVCSGSHDGRCAVWHVVSSAAESAVRPTLRPIQLLNHHRAPVSCVTYHNLGEILATGSWEGLVYFINLERPMDTDGNEDTPLKYVHQVFDTHSPVRALAFLPSMVVTCAVALYNGEICLYDYASALCSARLALHAGIPITSIAFSPDAKLMASANERGNVRITYAGVAGTVICTLNGHRQPVTSVAFHKQKPSTLFTSSADKSLKEWSFAQSDRQKRMELRGTHVMIVTACAAASDGSFFVTGGMEGTAFVFASREVVGAGAFYNTDDKEDFFAPYFVLAHEHHRVSCIRIVMQNSRILCGTAAGEVFIWAASPGLNHREGRLLHRIRVVKKDAYPVVFIEYNEVNVTGGNDDGRQVDNLSVANSNRSSCNWAMALTMNGMVAAWEMYDDDRATRSLKNIWVNETLSGKTSAVGDDEAETDTSQLTDGNSEDVSHVNSATSGGKSSLENTSSFCSSRETSNLSNSQDVHGKHAKRKSFLNKSSSDHDVEDNSGQVTVQRASLRWVGQTDESRVCNESRQQTSTYSSEAANAHIMATNDAEEIIAAVSLVRNSESNRLNVNSQNEVIEAHVAPSDAHHHARLLCGRYIAVGRLRCHLFLPSLQRAIVLPMQNPLQPEHFVSDGAPDGSSGNYMLKKGDFFQSASNSVHVKNSWIESENDTISTAVLFALGTSLGTVLLLEAAYDAQENGPTLVEVEDPLDNLMLKEQQRTRLTLRHVTSIVGNHGNRIPVDSITLNTIKEDSGEPIVPRDALTTLQVVVGCRDGSTRLFTVFPFRDMVDGDADSVNTSNGDVNLEAEKGKAGEEEEGEKDNKETEVLDARRRDLWNEEGIFFASSGVTAVTVMRMPEKVSPARSHVDRTVENHNKLLPSAAPKFRESMSSPFQNVMYIAGDWLGNVYQLRLERDEGNKKTGSNMKPSTSLHWASEMNRMDGFRWPAAMGMEQHGWGWRAETLFPSHHGHTDEAALPLKVQRAADWRREERRITSMFVSPEETLTAALADVLSRPDSRNSKLVPPQPSLMSSAVAATNNLAENTAGVPPYELILEKMPAGLNPSQRREWLQRRQRLLVEALQAQRNAVKARAVLAEYTKNALLSLGVSLTM</sequence>
<evidence type="ECO:0000256" key="3">
    <source>
        <dbReference type="SAM" id="MobiDB-lite"/>
    </source>
</evidence>
<dbReference type="Pfam" id="PF00400">
    <property type="entry name" value="WD40"/>
    <property type="match status" value="5"/>
</dbReference>
<dbReference type="SUPFAM" id="SSF140864">
    <property type="entry name" value="TROVE domain-like"/>
    <property type="match status" value="1"/>
</dbReference>
<dbReference type="SUPFAM" id="SSF50978">
    <property type="entry name" value="WD40 repeat-like"/>
    <property type="match status" value="2"/>
</dbReference>
<dbReference type="InterPro" id="IPR015943">
    <property type="entry name" value="WD40/YVTN_repeat-like_dom_sf"/>
</dbReference>
<dbReference type="InterPro" id="IPR027417">
    <property type="entry name" value="P-loop_NTPase"/>
</dbReference>
<dbReference type="Pfam" id="PF13271">
    <property type="entry name" value="DUF4062"/>
    <property type="match status" value="1"/>
</dbReference>
<dbReference type="Proteomes" id="UP000007350">
    <property type="component" value="Unassembled WGS sequence"/>
</dbReference>
<dbReference type="InterPro" id="IPR052652">
    <property type="entry name" value="Telomerase_Complex_Comp"/>
</dbReference>
<protein>
    <recommendedName>
        <fullName evidence="4">TROVE domain-containing protein</fullName>
    </recommendedName>
</protein>
<dbReference type="CDD" id="cd00200">
    <property type="entry name" value="WD40"/>
    <property type="match status" value="1"/>
</dbReference>
<dbReference type="InterPro" id="IPR008858">
    <property type="entry name" value="TROVE_dom"/>
</dbReference>
<evidence type="ECO:0000256" key="1">
    <source>
        <dbReference type="ARBA" id="ARBA00022737"/>
    </source>
</evidence>
<feature type="compositionally biased region" description="Pro residues" evidence="3">
    <location>
        <begin position="725"/>
        <end position="735"/>
    </location>
</feature>
<dbReference type="PROSITE" id="PS50082">
    <property type="entry name" value="WD_REPEATS_2"/>
    <property type="match status" value="2"/>
</dbReference>
<feature type="region of interest" description="Disordered" evidence="3">
    <location>
        <begin position="718"/>
        <end position="755"/>
    </location>
</feature>
<evidence type="ECO:0000259" key="4">
    <source>
        <dbReference type="PROSITE" id="PS50988"/>
    </source>
</evidence>
<keyword evidence="6" id="KW-1185">Reference proteome</keyword>
<dbReference type="InterPro" id="IPR001680">
    <property type="entry name" value="WD40_rpt"/>
</dbReference>
<feature type="compositionally biased region" description="Polar residues" evidence="3">
    <location>
        <begin position="2189"/>
        <end position="2221"/>
    </location>
</feature>
<dbReference type="InterPro" id="IPR036322">
    <property type="entry name" value="WD40_repeat_dom_sf"/>
</dbReference>
<accession>K2PCH2</accession>
<dbReference type="SUPFAM" id="SSF52540">
    <property type="entry name" value="P-loop containing nucleoside triphosphate hydrolases"/>
    <property type="match status" value="1"/>
</dbReference>
<keyword evidence="2" id="KW-0853">WD repeat</keyword>
<proteinExistence type="predicted"/>
<dbReference type="Gene3D" id="2.130.10.10">
    <property type="entry name" value="YVTN repeat-like/Quinoprotein amine dehydrogenase"/>
    <property type="match status" value="3"/>
</dbReference>
<feature type="region of interest" description="Disordered" evidence="3">
    <location>
        <begin position="1"/>
        <end position="25"/>
    </location>
</feature>
<feature type="domain" description="TROVE" evidence="4">
    <location>
        <begin position="41"/>
        <end position="445"/>
    </location>
</feature>
<dbReference type="PROSITE" id="PS50294">
    <property type="entry name" value="WD_REPEATS_REGION"/>
    <property type="match status" value="1"/>
</dbReference>
<dbReference type="InterPro" id="IPR037214">
    <property type="entry name" value="TROVE_dom_sf"/>
</dbReference>
<dbReference type="InterPro" id="IPR025139">
    <property type="entry name" value="DUF4062"/>
</dbReference>
<dbReference type="OrthoDB" id="427368at2759"/>
<dbReference type="Pfam" id="PF05731">
    <property type="entry name" value="TROVE"/>
    <property type="match status" value="1"/>
</dbReference>